<dbReference type="GeneID" id="4622359"/>
<organism evidence="1 2">
    <name type="scientific">Eremothecium gossypii (strain ATCC 10895 / CBS 109.51 / FGSC 9923 / NRRL Y-1056)</name>
    <name type="common">Yeast</name>
    <name type="synonym">Ashbya gossypii</name>
    <dbReference type="NCBI Taxonomy" id="284811"/>
    <lineage>
        <taxon>Eukaryota</taxon>
        <taxon>Fungi</taxon>
        <taxon>Dikarya</taxon>
        <taxon>Ascomycota</taxon>
        <taxon>Saccharomycotina</taxon>
        <taxon>Saccharomycetes</taxon>
        <taxon>Saccharomycetales</taxon>
        <taxon>Saccharomycetaceae</taxon>
        <taxon>Eremothecium</taxon>
    </lineage>
</organism>
<reference evidence="2" key="2">
    <citation type="journal article" date="2013" name="G3 (Bethesda)">
        <title>Genomes of Ashbya fungi isolated from insects reveal four mating-type loci, numerous translocations, lack of transposons, and distinct gene duplications.</title>
        <authorList>
            <person name="Dietrich F.S."/>
            <person name="Voegeli S."/>
            <person name="Kuo S."/>
            <person name="Philippsen P."/>
        </authorList>
    </citation>
    <scope>GENOME REANNOTATION</scope>
    <source>
        <strain evidence="2">ATCC 10895 / CBS 109.51 / FGSC 9923 / NRRL Y-1056</strain>
    </source>
</reference>
<dbReference type="InterPro" id="IPR013203">
    <property type="entry name" value="Leader_Arg2_CPA1"/>
</dbReference>
<dbReference type="InParanoid" id="Q752P0"/>
<dbReference type="HOGENOM" id="CLU_221820_0_0_1"/>
<dbReference type="Pfam" id="PF08252">
    <property type="entry name" value="Leader_CPA1"/>
    <property type="match status" value="1"/>
</dbReference>
<dbReference type="Proteomes" id="UP000000591">
    <property type="component" value="Chromosome VI"/>
</dbReference>
<evidence type="ECO:0000313" key="2">
    <source>
        <dbReference type="Proteomes" id="UP000000591"/>
    </source>
</evidence>
<keyword evidence="2" id="KW-1185">Reference proteome</keyword>
<dbReference type="AlphaFoldDB" id="Q752P0"/>
<proteinExistence type="predicted"/>
<dbReference type="KEGG" id="ago:AGOS_AFR533W"/>
<reference evidence="1 2" key="1">
    <citation type="journal article" date="2004" name="Science">
        <title>The Ashbya gossypii genome as a tool for mapping the ancient Saccharomyces cerevisiae genome.</title>
        <authorList>
            <person name="Dietrich F.S."/>
            <person name="Voegeli S."/>
            <person name="Brachat S."/>
            <person name="Lerch A."/>
            <person name="Gates K."/>
            <person name="Steiner S."/>
            <person name="Mohr C."/>
            <person name="Pohlmann R."/>
            <person name="Luedi P."/>
            <person name="Choi S."/>
            <person name="Wing R.A."/>
            <person name="Flavier A."/>
            <person name="Gaffney T.D."/>
            <person name="Philippsen P."/>
        </authorList>
    </citation>
    <scope>NUCLEOTIDE SEQUENCE [LARGE SCALE GENOMIC DNA]</scope>
    <source>
        <strain evidence="2">ATCC 10895 / CBS 109.51 / FGSC 9923 / NRRL Y-1056</strain>
    </source>
</reference>
<protein>
    <submittedName>
        <fullName evidence="1">AFR533Wp</fullName>
    </submittedName>
</protein>
<sequence>MCKHSISQYTCSDYISDHIWKAKSH</sequence>
<accession>Q752P0</accession>
<dbReference type="EMBL" id="AE016819">
    <property type="protein sequence ID" value="AAS53904.1"/>
    <property type="molecule type" value="Genomic_DNA"/>
</dbReference>
<gene>
    <name evidence="1" type="ORF">AGOS_AFR533W</name>
</gene>
<dbReference type="RefSeq" id="NP_986080.1">
    <property type="nucleotide sequence ID" value="NM_212216.1"/>
</dbReference>
<name>Q752P0_EREGS</name>
<evidence type="ECO:0000313" key="1">
    <source>
        <dbReference type="EMBL" id="AAS53904.1"/>
    </source>
</evidence>
<dbReference type="FunCoup" id="Q752P0">
    <property type="interactions" value="50"/>
</dbReference>